<sequence>MKICLLEDSLPFDGLTPDQRPLGGFQRAVAGLAAALARRRHDVTVINHADAERWVDGVRWLPFGEALTTSYDLLIACGKPSLLDGMNGRVLASRRVLWSVADPATLLEGDNAQALRERNADLWFIGSMQAGRYQGRQPAQVVLPGVASVYRPADVERLPPPVAIVTASPDYRLESLIRLWLEKVAPVVPGAELHIYSSLLSRPLRAAGPVPEAQQALYELIAANEGLGLKIKAPLPDRGMALVYQQARVHLHPGHADDFAVWTLYDSHACGLPAVARMVGGTMDCVTNGQTGYLVPDDEAVVNVAAQILSDASLYNRMSEAAGSLARRRSWDVVALDVELLWGESVPEAPATTEAPAAVAPLSAIDLALAADDDLNDPANTLPGDPPDSQADADNRQG</sequence>
<dbReference type="GO" id="GO:0016757">
    <property type="term" value="F:glycosyltransferase activity"/>
    <property type="evidence" value="ECO:0007669"/>
    <property type="project" value="UniProtKB-KW"/>
</dbReference>
<dbReference type="InterPro" id="IPR001296">
    <property type="entry name" value="Glyco_trans_1"/>
</dbReference>
<dbReference type="Proteomes" id="UP000185678">
    <property type="component" value="Unassembled WGS sequence"/>
</dbReference>
<feature type="region of interest" description="Disordered" evidence="3">
    <location>
        <begin position="374"/>
        <end position="398"/>
    </location>
</feature>
<proteinExistence type="predicted"/>
<evidence type="ECO:0000313" key="6">
    <source>
        <dbReference type="Proteomes" id="UP000185678"/>
    </source>
</evidence>
<protein>
    <submittedName>
        <fullName evidence="5">Glycosyltransferase involved in cell wall bisynthesis</fullName>
    </submittedName>
</protein>
<feature type="domain" description="Glycosyl transferase family 1" evidence="4">
    <location>
        <begin position="218"/>
        <end position="322"/>
    </location>
</feature>
<name>A0A1N7LCW3_9PROT</name>
<dbReference type="AlphaFoldDB" id="A0A1N7LCW3"/>
<dbReference type="Pfam" id="PF00534">
    <property type="entry name" value="Glycos_transf_1"/>
    <property type="match status" value="1"/>
</dbReference>
<evidence type="ECO:0000256" key="1">
    <source>
        <dbReference type="ARBA" id="ARBA00022676"/>
    </source>
</evidence>
<dbReference type="OrthoDB" id="5490598at2"/>
<dbReference type="PANTHER" id="PTHR12526">
    <property type="entry name" value="GLYCOSYLTRANSFERASE"/>
    <property type="match status" value="1"/>
</dbReference>
<dbReference type="SUPFAM" id="SSF53756">
    <property type="entry name" value="UDP-Glycosyltransferase/glycogen phosphorylase"/>
    <property type="match status" value="1"/>
</dbReference>
<organism evidence="5 6">
    <name type="scientific">Insolitispirillum peregrinum</name>
    <dbReference type="NCBI Taxonomy" id="80876"/>
    <lineage>
        <taxon>Bacteria</taxon>
        <taxon>Pseudomonadati</taxon>
        <taxon>Pseudomonadota</taxon>
        <taxon>Alphaproteobacteria</taxon>
        <taxon>Rhodospirillales</taxon>
        <taxon>Novispirillaceae</taxon>
        <taxon>Insolitispirillum</taxon>
    </lineage>
</organism>
<reference evidence="5 6" key="1">
    <citation type="submission" date="2017-01" db="EMBL/GenBank/DDBJ databases">
        <authorList>
            <person name="Mah S.A."/>
            <person name="Swanson W.J."/>
            <person name="Moy G.W."/>
            <person name="Vacquier V.D."/>
        </authorList>
    </citation>
    <scope>NUCLEOTIDE SEQUENCE [LARGE SCALE GENOMIC DNA]</scope>
    <source>
        <strain evidence="5 6">DSM 11589</strain>
    </source>
</reference>
<keyword evidence="6" id="KW-1185">Reference proteome</keyword>
<dbReference type="RefSeq" id="WP_076399875.1">
    <property type="nucleotide sequence ID" value="NZ_FTOA01000003.1"/>
</dbReference>
<keyword evidence="1" id="KW-0328">Glycosyltransferase</keyword>
<accession>A0A1N7LCW3</accession>
<evidence type="ECO:0000256" key="2">
    <source>
        <dbReference type="ARBA" id="ARBA00022679"/>
    </source>
</evidence>
<dbReference type="PANTHER" id="PTHR12526:SF510">
    <property type="entry name" value="D-INOSITOL 3-PHOSPHATE GLYCOSYLTRANSFERASE"/>
    <property type="match status" value="1"/>
</dbReference>
<dbReference type="Gene3D" id="3.40.50.2000">
    <property type="entry name" value="Glycogen Phosphorylase B"/>
    <property type="match status" value="1"/>
</dbReference>
<evidence type="ECO:0000256" key="3">
    <source>
        <dbReference type="SAM" id="MobiDB-lite"/>
    </source>
</evidence>
<dbReference type="EMBL" id="FTOA01000003">
    <property type="protein sequence ID" value="SIS71685.1"/>
    <property type="molecule type" value="Genomic_DNA"/>
</dbReference>
<gene>
    <name evidence="5" type="ORF">SAMN05421779_103253</name>
</gene>
<evidence type="ECO:0000313" key="5">
    <source>
        <dbReference type="EMBL" id="SIS71685.1"/>
    </source>
</evidence>
<keyword evidence="2 5" id="KW-0808">Transferase</keyword>
<dbReference type="STRING" id="80876.SAMN05421779_103253"/>
<evidence type="ECO:0000259" key="4">
    <source>
        <dbReference type="Pfam" id="PF00534"/>
    </source>
</evidence>